<dbReference type="EMBL" id="LAZR01033016">
    <property type="protein sequence ID" value="KKL49272.1"/>
    <property type="molecule type" value="Genomic_DNA"/>
</dbReference>
<name>A0A0F9FDU2_9ZZZZ</name>
<dbReference type="SMART" id="SM00834">
    <property type="entry name" value="CxxC_CXXC_SSSS"/>
    <property type="match status" value="1"/>
</dbReference>
<organism evidence="2">
    <name type="scientific">marine sediment metagenome</name>
    <dbReference type="NCBI Taxonomy" id="412755"/>
    <lineage>
        <taxon>unclassified sequences</taxon>
        <taxon>metagenomes</taxon>
        <taxon>ecological metagenomes</taxon>
    </lineage>
</organism>
<accession>A0A0F9FDU2</accession>
<dbReference type="InterPro" id="IPR013429">
    <property type="entry name" value="Regulatory_FmdB_Zinc_ribbon"/>
</dbReference>
<proteinExistence type="predicted"/>
<dbReference type="Pfam" id="PF09723">
    <property type="entry name" value="Zn_ribbon_8"/>
    <property type="match status" value="1"/>
</dbReference>
<protein>
    <recommendedName>
        <fullName evidence="1">Putative regulatory protein FmdB zinc ribbon domain-containing protein</fullName>
    </recommendedName>
</protein>
<gene>
    <name evidence="2" type="ORF">LCGC14_2317140</name>
</gene>
<dbReference type="AlphaFoldDB" id="A0A0F9FDU2"/>
<reference evidence="2" key="1">
    <citation type="journal article" date="2015" name="Nature">
        <title>Complex archaea that bridge the gap between prokaryotes and eukaryotes.</title>
        <authorList>
            <person name="Spang A."/>
            <person name="Saw J.H."/>
            <person name="Jorgensen S.L."/>
            <person name="Zaremba-Niedzwiedzka K."/>
            <person name="Martijn J."/>
            <person name="Lind A.E."/>
            <person name="van Eijk R."/>
            <person name="Schleper C."/>
            <person name="Guy L."/>
            <person name="Ettema T.J."/>
        </authorList>
    </citation>
    <scope>NUCLEOTIDE SEQUENCE</scope>
</reference>
<dbReference type="NCBIfam" id="TIGR02605">
    <property type="entry name" value="CxxC_CxxC_SSSS"/>
    <property type="match status" value="1"/>
</dbReference>
<feature type="domain" description="Putative regulatory protein FmdB zinc ribbon" evidence="1">
    <location>
        <begin position="1"/>
        <end position="42"/>
    </location>
</feature>
<comment type="caution">
    <text evidence="2">The sequence shown here is derived from an EMBL/GenBank/DDBJ whole genome shotgun (WGS) entry which is preliminary data.</text>
</comment>
<sequence length="106" mass="11764">MPSYDYLCGACQYECEVFHEMSAKPLKGCPECGKSEMIKLIGPGAAIIIKGTKTPCRGDKITKHGNKLVKLGSTETEKPFWRSGKDGKIRKDILKKPEKYIQTGEV</sequence>
<evidence type="ECO:0000313" key="2">
    <source>
        <dbReference type="EMBL" id="KKL49272.1"/>
    </source>
</evidence>
<evidence type="ECO:0000259" key="1">
    <source>
        <dbReference type="SMART" id="SM00834"/>
    </source>
</evidence>